<dbReference type="PROSITE" id="PS51257">
    <property type="entry name" value="PROKAR_LIPOPROTEIN"/>
    <property type="match status" value="1"/>
</dbReference>
<name>A0ABM7SCL8_9FLAO</name>
<evidence type="ECO:0000313" key="2">
    <source>
        <dbReference type="Proteomes" id="UP000825258"/>
    </source>
</evidence>
<gene>
    <name evidence="1" type="ORF">KK2020170_18100</name>
</gene>
<dbReference type="Gene3D" id="3.10.450.50">
    <property type="match status" value="1"/>
</dbReference>
<sequence>MNIFKILFLSIILLLISCNQEKKSNSKTISSKEEIISNDNIHTNNQEDTIGINKKMTQERNLRFLFYANGGLIGYFNDGTISGCPSCDLNKDNITSLYTKEPHAQYKVEKGFLISELNDSILIDSMTINEWAIIEYENQVNNPKSKLANEFVNGYLKNSMKMNEGLGIIEWVKSNNLSTINFKSSLTQIINQAYERDPEYGLGFDPILDGNDFPENGFQLEKIKPNSNLLIFSGIDWKNYKVIVKVKNENNKWLVDGCGIVNIPNLEQIIK</sequence>
<organism evidence="1 2">
    <name type="scientific">Flavobacterium okayamense</name>
    <dbReference type="NCBI Taxonomy" id="2830782"/>
    <lineage>
        <taxon>Bacteria</taxon>
        <taxon>Pseudomonadati</taxon>
        <taxon>Bacteroidota</taxon>
        <taxon>Flavobacteriia</taxon>
        <taxon>Flavobacteriales</taxon>
        <taxon>Flavobacteriaceae</taxon>
        <taxon>Flavobacterium</taxon>
    </lineage>
</organism>
<reference evidence="1 2" key="1">
    <citation type="submission" date="2021-06" db="EMBL/GenBank/DDBJ databases">
        <title>Whole genome sequences of Flavobacterium sp. KK2020170 and assembly.</title>
        <authorList>
            <person name="Kitahara K."/>
            <person name="Miyoshi S."/>
            <person name="Uesaka K."/>
        </authorList>
    </citation>
    <scope>NUCLEOTIDE SEQUENCE [LARGE SCALE GENOMIC DNA]</scope>
    <source>
        <strain evidence="1 2">KK2020170</strain>
    </source>
</reference>
<proteinExistence type="predicted"/>
<dbReference type="EMBL" id="AP024749">
    <property type="protein sequence ID" value="BCY28942.1"/>
    <property type="molecule type" value="Genomic_DNA"/>
</dbReference>
<keyword evidence="2" id="KW-1185">Reference proteome</keyword>
<evidence type="ECO:0008006" key="3">
    <source>
        <dbReference type="Google" id="ProtNLM"/>
    </source>
</evidence>
<accession>A0ABM7SCL8</accession>
<evidence type="ECO:0000313" key="1">
    <source>
        <dbReference type="EMBL" id="BCY28942.1"/>
    </source>
</evidence>
<dbReference type="RefSeq" id="WP_221258047.1">
    <property type="nucleotide sequence ID" value="NZ_AP024749.1"/>
</dbReference>
<protein>
    <recommendedName>
        <fullName evidence="3">DUF3828 domain-containing protein</fullName>
    </recommendedName>
</protein>
<dbReference type="Proteomes" id="UP000825258">
    <property type="component" value="Chromosome"/>
</dbReference>